<dbReference type="EMBL" id="UGQM01000001">
    <property type="protein sequence ID" value="STZ43296.1"/>
    <property type="molecule type" value="Genomic_DNA"/>
</dbReference>
<dbReference type="AlphaFoldDB" id="A0A378SN07"/>
<feature type="transmembrane region" description="Helical" evidence="1">
    <location>
        <begin position="55"/>
        <end position="73"/>
    </location>
</feature>
<dbReference type="InterPro" id="IPR018723">
    <property type="entry name" value="DUF2254_membrane"/>
</dbReference>
<proteinExistence type="predicted"/>
<feature type="transmembrane region" description="Helical" evidence="1">
    <location>
        <begin position="146"/>
        <end position="165"/>
    </location>
</feature>
<gene>
    <name evidence="2" type="ORF">NCTC10742_02518</name>
</gene>
<reference evidence="2 3" key="1">
    <citation type="submission" date="2018-06" db="EMBL/GenBank/DDBJ databases">
        <authorList>
            <consortium name="Pathogen Informatics"/>
            <person name="Doyle S."/>
        </authorList>
    </citation>
    <scope>NUCLEOTIDE SEQUENCE [LARGE SCALE GENOMIC DNA]</scope>
    <source>
        <strain evidence="2 3">NCTC10742</strain>
    </source>
</reference>
<keyword evidence="1" id="KW-1133">Transmembrane helix</keyword>
<protein>
    <submittedName>
        <fullName evidence="2">Conserved membrane protein of uncharacterized function</fullName>
    </submittedName>
</protein>
<feature type="transmembrane region" description="Helical" evidence="1">
    <location>
        <begin position="185"/>
        <end position="206"/>
    </location>
</feature>
<dbReference type="Pfam" id="PF10011">
    <property type="entry name" value="DUF2254"/>
    <property type="match status" value="1"/>
</dbReference>
<evidence type="ECO:0000313" key="3">
    <source>
        <dbReference type="Proteomes" id="UP000254291"/>
    </source>
</evidence>
<keyword evidence="1" id="KW-0812">Transmembrane</keyword>
<feature type="transmembrane region" description="Helical" evidence="1">
    <location>
        <begin position="103"/>
        <end position="126"/>
    </location>
</feature>
<evidence type="ECO:0000313" key="2">
    <source>
        <dbReference type="EMBL" id="STZ43296.1"/>
    </source>
</evidence>
<organism evidence="2 3">
    <name type="scientific">Mycolicibacterium gilvum</name>
    <dbReference type="NCBI Taxonomy" id="1804"/>
    <lineage>
        <taxon>Bacteria</taxon>
        <taxon>Bacillati</taxon>
        <taxon>Actinomycetota</taxon>
        <taxon>Actinomycetes</taxon>
        <taxon>Mycobacteriales</taxon>
        <taxon>Mycobacteriaceae</taxon>
        <taxon>Mycolicibacterium</taxon>
    </lineage>
</organism>
<accession>A0A378SN07</accession>
<keyword evidence="1" id="KW-0472">Membrane</keyword>
<name>A0A378SN07_9MYCO</name>
<dbReference type="Proteomes" id="UP000254291">
    <property type="component" value="Unassembled WGS sequence"/>
</dbReference>
<evidence type="ECO:0000256" key="1">
    <source>
        <dbReference type="SAM" id="Phobius"/>
    </source>
</evidence>
<sequence length="488" mass="53699">MNSRPLAPFLTNPKCALGSFGRMSRDRGEDRDKPWPLEAVRRRRTVFVDAWRSRLWPVPALGVVFAIVAGVALPELDAALDKRMPETLSAYLFGGGADAAREVLGAIATSLITVTSLTFSLTVVTLQLASTQYTPRLLRTFAADPFVQRTLALFLATFVYALTVLRTVRNDADAGAEFVPQLSVTVAYLLAMVSVLALVLFLGHLVRQIRIETMLDHVSSDIETTARRMLKRLDDTPDHDYTPFPPTDASVVTARSSGFLVEVDEQALFAAAVEADVVVWIDRPVGSDIVSGVPAALCWSTGPPGDPLSGERLSRLREQVRGALSTGLERTAAQDIGYGLRQLTDVVVRALSPGINDPTTAVHGLNSCSATLCELARYRLGRRTLRDDDGVVRVVLARPDLPDLLDMVCDQPQLYGASDPTVLARLVSMLRELAWVVVVPAHREALSDRLRRMERVVAEQDFDSTDRDRLDRLINHVREALDRRWPAT</sequence>